<keyword evidence="4" id="KW-1185">Reference proteome</keyword>
<dbReference type="Gene3D" id="3.40.710.10">
    <property type="entry name" value="DD-peptidase/beta-lactamase superfamily"/>
    <property type="match status" value="1"/>
</dbReference>
<evidence type="ECO:0000313" key="4">
    <source>
        <dbReference type="Proteomes" id="UP000276603"/>
    </source>
</evidence>
<keyword evidence="3" id="KW-0378">Hydrolase</keyword>
<dbReference type="PROSITE" id="PS51257">
    <property type="entry name" value="PROKAR_LIPOPROTEIN"/>
    <property type="match status" value="1"/>
</dbReference>
<dbReference type="PANTHER" id="PTHR22935">
    <property type="entry name" value="PENICILLIN-BINDING PROTEIN"/>
    <property type="match status" value="1"/>
</dbReference>
<protein>
    <submittedName>
        <fullName evidence="3">Class A beta-lactamase-related serine hydrolase</fullName>
    </submittedName>
</protein>
<gene>
    <name evidence="3" type="ORF">D7Z94_14155</name>
</gene>
<dbReference type="EMBL" id="RBCJ01000003">
    <property type="protein sequence ID" value="RKN79448.1"/>
    <property type="molecule type" value="Genomic_DNA"/>
</dbReference>
<sequence length="363" mass="40830">MKKILIIVSILFISCEIQEAKNGQKYLVKQVSDIQANLIFDKTKVFPNNSQISIAIVENRLVTFYGVIRKNDTIYSFDNKNSVFEVGSITKVFTSTLLANAVVENKLKLEDNINDYLNFSWKDDTKITFQSLANHTSGLPKKPSNLGSGLGNPDSRYRYYDEEKLKKYLTEDLRLTHKPGEKSKYSNLGVGVLGYTLCSVYNTDYEDLVQDKIFETYQMKSSTSNKEKTASFLVKGLDASGNEVPNLDLSVLVGAGGILSTVEDLSKFVIAHFDNSNKELQLTLQKTFSINKGVDRGLSWRILRNSDAQTWYFHNGATPGYKSFIVMNTKTQNGIVILSNVSGYSKNQNNIDELGFELMKTLE</sequence>
<comment type="similarity">
    <text evidence="1">Belongs to the beta-lactamase family.</text>
</comment>
<name>A0A3B0C4L5_9FLAO</name>
<dbReference type="RefSeq" id="WP_120712262.1">
    <property type="nucleotide sequence ID" value="NZ_RBCJ01000003.1"/>
</dbReference>
<dbReference type="InterPro" id="IPR001466">
    <property type="entry name" value="Beta-lactam-related"/>
</dbReference>
<dbReference type="InterPro" id="IPR051478">
    <property type="entry name" value="Beta-lactamase-like_AB/R"/>
</dbReference>
<dbReference type="SUPFAM" id="SSF56601">
    <property type="entry name" value="beta-lactamase/transpeptidase-like"/>
    <property type="match status" value="1"/>
</dbReference>
<organism evidence="3 4">
    <name type="scientific">Ulvibacterium marinum</name>
    <dbReference type="NCBI Taxonomy" id="2419782"/>
    <lineage>
        <taxon>Bacteria</taxon>
        <taxon>Pseudomonadati</taxon>
        <taxon>Bacteroidota</taxon>
        <taxon>Flavobacteriia</taxon>
        <taxon>Flavobacteriales</taxon>
        <taxon>Flavobacteriaceae</taxon>
        <taxon>Ulvibacterium</taxon>
    </lineage>
</organism>
<evidence type="ECO:0000313" key="3">
    <source>
        <dbReference type="EMBL" id="RKN79448.1"/>
    </source>
</evidence>
<evidence type="ECO:0000256" key="1">
    <source>
        <dbReference type="ARBA" id="ARBA00038473"/>
    </source>
</evidence>
<evidence type="ECO:0000259" key="2">
    <source>
        <dbReference type="Pfam" id="PF00144"/>
    </source>
</evidence>
<comment type="caution">
    <text evidence="3">The sequence shown here is derived from an EMBL/GenBank/DDBJ whole genome shotgun (WGS) entry which is preliminary data.</text>
</comment>
<dbReference type="OrthoDB" id="9793489at2"/>
<feature type="domain" description="Beta-lactamase-related" evidence="2">
    <location>
        <begin position="79"/>
        <end position="344"/>
    </location>
</feature>
<dbReference type="Proteomes" id="UP000276603">
    <property type="component" value="Unassembled WGS sequence"/>
</dbReference>
<dbReference type="AlphaFoldDB" id="A0A3B0C4L5"/>
<dbReference type="Pfam" id="PF00144">
    <property type="entry name" value="Beta-lactamase"/>
    <property type="match status" value="1"/>
</dbReference>
<dbReference type="PANTHER" id="PTHR22935:SF95">
    <property type="entry name" value="BETA-LACTAMASE-LIKE 1-RELATED"/>
    <property type="match status" value="1"/>
</dbReference>
<reference evidence="3 4" key="1">
    <citation type="submission" date="2018-10" db="EMBL/GenBank/DDBJ databases">
        <title>Ulvibacterium marinum gen. nov., sp. nov., a novel marine bacterium of the family Flavobacteriaceae, isolated from a culture of the green alga Ulva prolifera.</title>
        <authorList>
            <person name="Zhang Z."/>
        </authorList>
    </citation>
    <scope>NUCLEOTIDE SEQUENCE [LARGE SCALE GENOMIC DNA]</scope>
    <source>
        <strain evidence="3 4">CCMM003</strain>
    </source>
</reference>
<dbReference type="GO" id="GO:0016787">
    <property type="term" value="F:hydrolase activity"/>
    <property type="evidence" value="ECO:0007669"/>
    <property type="project" value="UniProtKB-KW"/>
</dbReference>
<accession>A0A3B0C4L5</accession>
<dbReference type="InterPro" id="IPR012338">
    <property type="entry name" value="Beta-lactam/transpept-like"/>
</dbReference>
<proteinExistence type="inferred from homology"/>